<feature type="domain" description="BHLH" evidence="7">
    <location>
        <begin position="4"/>
        <end position="57"/>
    </location>
</feature>
<evidence type="ECO:0000256" key="3">
    <source>
        <dbReference type="ARBA" id="ARBA00023125"/>
    </source>
</evidence>
<dbReference type="InterPro" id="IPR056192">
    <property type="entry name" value="bHLH_NPAS4"/>
</dbReference>
<dbReference type="FunFam" id="3.30.450.20:FF:000081">
    <property type="entry name" value="Dysfusion, isoform B"/>
    <property type="match status" value="1"/>
</dbReference>
<comment type="subcellular location">
    <subcellularLocation>
        <location evidence="1">Nucleus</location>
    </subcellularLocation>
</comment>
<dbReference type="Gene3D" id="3.30.450.20">
    <property type="entry name" value="PAS domain"/>
    <property type="match status" value="1"/>
</dbReference>
<evidence type="ECO:0000256" key="5">
    <source>
        <dbReference type="ARBA" id="ARBA00023242"/>
    </source>
</evidence>
<feature type="compositionally biased region" description="Basic residues" evidence="6">
    <location>
        <begin position="596"/>
        <end position="606"/>
    </location>
</feature>
<accession>A0A1A9V373</accession>
<feature type="compositionally biased region" description="Low complexity" evidence="6">
    <location>
        <begin position="691"/>
        <end position="717"/>
    </location>
</feature>
<dbReference type="Pfam" id="PF14598">
    <property type="entry name" value="PAS_11"/>
    <property type="match status" value="1"/>
</dbReference>
<dbReference type="InterPro" id="IPR011598">
    <property type="entry name" value="bHLH_dom"/>
</dbReference>
<dbReference type="PANTHER" id="PTHR23043">
    <property type="entry name" value="HYPOXIA-INDUCIBLE FACTOR 1 ALPHA"/>
    <property type="match status" value="1"/>
</dbReference>
<name>A0A1A9V373_GLOAU</name>
<dbReference type="SMART" id="SM00091">
    <property type="entry name" value="PAS"/>
    <property type="match status" value="1"/>
</dbReference>
<dbReference type="GO" id="GO:0045944">
    <property type="term" value="P:positive regulation of transcription by RNA polymerase II"/>
    <property type="evidence" value="ECO:0007669"/>
    <property type="project" value="UniProtKB-ARBA"/>
</dbReference>
<dbReference type="InterPro" id="IPR035965">
    <property type="entry name" value="PAS-like_dom_sf"/>
</dbReference>
<protein>
    <recommendedName>
        <fullName evidence="7">BHLH domain-containing protein</fullName>
    </recommendedName>
</protein>
<feature type="region of interest" description="Disordered" evidence="6">
    <location>
        <begin position="589"/>
        <end position="611"/>
    </location>
</feature>
<dbReference type="STRING" id="7395.A0A1A9V373"/>
<feature type="region of interest" description="Disordered" evidence="6">
    <location>
        <begin position="666"/>
        <end position="725"/>
    </location>
</feature>
<dbReference type="SUPFAM" id="SSF55785">
    <property type="entry name" value="PYP-like sensor domain (PAS domain)"/>
    <property type="match status" value="1"/>
</dbReference>
<dbReference type="Proteomes" id="UP000078200">
    <property type="component" value="Unassembled WGS sequence"/>
</dbReference>
<feature type="compositionally biased region" description="Polar residues" evidence="6">
    <location>
        <begin position="666"/>
        <end position="682"/>
    </location>
</feature>
<dbReference type="GO" id="GO:0046983">
    <property type="term" value="F:protein dimerization activity"/>
    <property type="evidence" value="ECO:0007669"/>
    <property type="project" value="InterPro"/>
</dbReference>
<dbReference type="GO" id="GO:0000977">
    <property type="term" value="F:RNA polymerase II transcription regulatory region sequence-specific DNA binding"/>
    <property type="evidence" value="ECO:0007669"/>
    <property type="project" value="TreeGrafter"/>
</dbReference>
<dbReference type="CDD" id="cd00130">
    <property type="entry name" value="PAS"/>
    <property type="match status" value="1"/>
</dbReference>
<dbReference type="CDD" id="cd19697">
    <property type="entry name" value="bHLH-PAS_NPAS4_PASD10"/>
    <property type="match status" value="1"/>
</dbReference>
<dbReference type="EnsemblMetazoa" id="GAUT024271-RA">
    <property type="protein sequence ID" value="GAUT024271-PA"/>
    <property type="gene ID" value="GAUT024271"/>
</dbReference>
<dbReference type="NCBIfam" id="TIGR00229">
    <property type="entry name" value="sensory_box"/>
    <property type="match status" value="1"/>
</dbReference>
<keyword evidence="2" id="KW-0805">Transcription regulation</keyword>
<sequence length="964" mass="107804">MRFDASKSTKGASKLRRDLINAEIANLRDLLPLPQSTRQRLSQLQLMALVCVYVRKANYFQQVFKRHDISLHQTPTPNMGFSKALSGFLMMLTQNDQIASINGDNNENNCSTSINLTGFWDSKFDVNSNDSDMSSSSNATVAIALISYSDSGNGMCVDRPFNLNERRNVTSLLMSIDLIRSNDSMPFSNKKRSIVTYCGLTLAYQLSFVNCRTVRDHSHEDSLSKINTLIVMMITMGDPVLSRQRFQMYLNASGSAGEDVSVANTSDIDEYRVDVDVDAYLEDLLIHGDSVYDIIDKQDHAAIQAELNRNVPPQPGQHMSSIASAANAISSLEGDHRMFLCRMNVSRNARRQMRFGDQKVVLVQGHYLSFLPLCSRNEPVFLATCTPIAMPETRECVVQGATNVFTAVHSMDMKIVHIDKNGEFHLGYTRNEIQGVSWYTLIHTDNLREAQSKHRLITQSEQDRSCILLIRMQRSIGDFIWVHVVLQVRDPQDSNQQPVIVSTNQVLNEREASVMILNSWLYHYYTVQSKIQFGLPYDNVTRIGSNTTSPTVNTAPAYYHHFPHHHHHHHSATASYSPTTMLGSPYASLHSPSNPHAHHHHHHFHHISQLPSTYHHAMETADSSTTILERITTNATETDAINNLINLKNLPKPTVEPVDYSQLADVTQHTPSPTRPPSSIKSNGGELRCESANSSISSNTSATMGHLSLSNHSYSNHNRARSPPQKRKALGKLEPLYIQENSQDVTNLSVNELDNYAIHANRSVALSHESHSSVIFATVVPTRPRLLNKVFSSDPADFIDQWNPSPPWSENAQKLSFENTSTTPQQELSPCITTTPPTPSAPLSNATTCIPGLQTFGSAFSFEWMPEQLMPVVDACVTYPRTDGMPIVMTHSHHTHNSHCPPSSWPSHVIPTDTYGHLTIQNQRAVDRHSPSRDGQTEMHASAQKTRIITLNDLNEDEAKKKGT</sequence>
<evidence type="ECO:0000256" key="4">
    <source>
        <dbReference type="ARBA" id="ARBA00023163"/>
    </source>
</evidence>
<reference evidence="8" key="1">
    <citation type="submission" date="2020-05" db="UniProtKB">
        <authorList>
            <consortium name="EnsemblMetazoa"/>
        </authorList>
    </citation>
    <scope>IDENTIFICATION</scope>
    <source>
        <strain evidence="8">TTRI</strain>
    </source>
</reference>
<dbReference type="PANTHER" id="PTHR23043:SF39">
    <property type="entry name" value="DYSFUSION, ISOFORM D"/>
    <property type="match status" value="1"/>
</dbReference>
<dbReference type="GO" id="GO:0000981">
    <property type="term" value="F:DNA-binding transcription factor activity, RNA polymerase II-specific"/>
    <property type="evidence" value="ECO:0007669"/>
    <property type="project" value="TreeGrafter"/>
</dbReference>
<evidence type="ECO:0000256" key="1">
    <source>
        <dbReference type="ARBA" id="ARBA00004123"/>
    </source>
</evidence>
<dbReference type="Pfam" id="PF23183">
    <property type="entry name" value="bHLH_NPAS4"/>
    <property type="match status" value="1"/>
</dbReference>
<proteinExistence type="predicted"/>
<dbReference type="InterPro" id="IPR000014">
    <property type="entry name" value="PAS"/>
</dbReference>
<keyword evidence="4" id="KW-0804">Transcription</keyword>
<evidence type="ECO:0000259" key="7">
    <source>
        <dbReference type="PROSITE" id="PS50888"/>
    </source>
</evidence>
<evidence type="ECO:0000313" key="9">
    <source>
        <dbReference type="Proteomes" id="UP000078200"/>
    </source>
</evidence>
<dbReference type="VEuPathDB" id="VectorBase:GAUT024271"/>
<evidence type="ECO:0000313" key="8">
    <source>
        <dbReference type="EnsemblMetazoa" id="GAUT024271-PA"/>
    </source>
</evidence>
<evidence type="ECO:0000256" key="2">
    <source>
        <dbReference type="ARBA" id="ARBA00023015"/>
    </source>
</evidence>
<dbReference type="GO" id="GO:0005634">
    <property type="term" value="C:nucleus"/>
    <property type="evidence" value="ECO:0007669"/>
    <property type="project" value="UniProtKB-SubCell"/>
</dbReference>
<dbReference type="PROSITE" id="PS50888">
    <property type="entry name" value="BHLH"/>
    <property type="match status" value="1"/>
</dbReference>
<dbReference type="AlphaFoldDB" id="A0A1A9V373"/>
<keyword evidence="3" id="KW-0238">DNA-binding</keyword>
<organism evidence="8 9">
    <name type="scientific">Glossina austeni</name>
    <name type="common">Savannah tsetse fly</name>
    <dbReference type="NCBI Taxonomy" id="7395"/>
    <lineage>
        <taxon>Eukaryota</taxon>
        <taxon>Metazoa</taxon>
        <taxon>Ecdysozoa</taxon>
        <taxon>Arthropoda</taxon>
        <taxon>Hexapoda</taxon>
        <taxon>Insecta</taxon>
        <taxon>Pterygota</taxon>
        <taxon>Neoptera</taxon>
        <taxon>Endopterygota</taxon>
        <taxon>Diptera</taxon>
        <taxon>Brachycera</taxon>
        <taxon>Muscomorpha</taxon>
        <taxon>Hippoboscoidea</taxon>
        <taxon>Glossinidae</taxon>
        <taxon>Glossina</taxon>
    </lineage>
</organism>
<evidence type="ECO:0000256" key="6">
    <source>
        <dbReference type="SAM" id="MobiDB-lite"/>
    </source>
</evidence>
<keyword evidence="5" id="KW-0539">Nucleus</keyword>
<keyword evidence="9" id="KW-1185">Reference proteome</keyword>